<gene>
    <name evidence="2" type="ORF">A1OK_05000</name>
</gene>
<organism evidence="2 3">
    <name type="scientific">Enterovibrio norvegicus FF-454</name>
    <dbReference type="NCBI Taxonomy" id="1185651"/>
    <lineage>
        <taxon>Bacteria</taxon>
        <taxon>Pseudomonadati</taxon>
        <taxon>Pseudomonadota</taxon>
        <taxon>Gammaproteobacteria</taxon>
        <taxon>Vibrionales</taxon>
        <taxon>Vibrionaceae</taxon>
        <taxon>Enterovibrio</taxon>
    </lineage>
</organism>
<reference evidence="2 3" key="1">
    <citation type="journal article" date="2012" name="Science">
        <title>Ecological populations of bacteria act as socially cohesive units of antibiotic production and resistance.</title>
        <authorList>
            <person name="Cordero O.X."/>
            <person name="Wildschutte H."/>
            <person name="Kirkup B."/>
            <person name="Proehl S."/>
            <person name="Ngo L."/>
            <person name="Hussain F."/>
            <person name="Le Roux F."/>
            <person name="Mincer T."/>
            <person name="Polz M.F."/>
        </authorList>
    </citation>
    <scope>NUCLEOTIDE SEQUENCE [LARGE SCALE GENOMIC DNA]</scope>
    <source>
        <strain evidence="2 3">FF-454</strain>
    </source>
</reference>
<evidence type="ECO:0000313" key="2">
    <source>
        <dbReference type="EMBL" id="OEE57993.1"/>
    </source>
</evidence>
<evidence type="ECO:0000313" key="3">
    <source>
        <dbReference type="Proteomes" id="UP000095039"/>
    </source>
</evidence>
<comment type="caution">
    <text evidence="2">The sequence shown here is derived from an EMBL/GenBank/DDBJ whole genome shotgun (WGS) entry which is preliminary data.</text>
</comment>
<evidence type="ECO:0000256" key="1">
    <source>
        <dbReference type="SAM" id="SignalP"/>
    </source>
</evidence>
<keyword evidence="1" id="KW-0732">Signal</keyword>
<proteinExistence type="predicted"/>
<dbReference type="Pfam" id="PF10082">
    <property type="entry name" value="BBP2_2"/>
    <property type="match status" value="1"/>
</dbReference>
<dbReference type="RefSeq" id="WP_016960830.1">
    <property type="nucleotide sequence ID" value="NZ_AJWN02000104.1"/>
</dbReference>
<dbReference type="InterPro" id="IPR018759">
    <property type="entry name" value="BBP2_2"/>
</dbReference>
<name>A0A1E5BXL1_9GAMM</name>
<feature type="signal peptide" evidence="1">
    <location>
        <begin position="1"/>
        <end position="22"/>
    </location>
</feature>
<accession>A0A1E5BXL1</accession>
<protein>
    <submittedName>
        <fullName evidence="2">Capsular biosynthesis protein CpsB</fullName>
    </submittedName>
</protein>
<dbReference type="EMBL" id="AJWN02000104">
    <property type="protein sequence ID" value="OEE57993.1"/>
    <property type="molecule type" value="Genomic_DNA"/>
</dbReference>
<dbReference type="Proteomes" id="UP000095039">
    <property type="component" value="Unassembled WGS sequence"/>
</dbReference>
<dbReference type="AlphaFoldDB" id="A0A1E5BXL1"/>
<sequence>MGVIRNNFWVCPLVLLPLSVAAVEPLAYQTENGIDIIPTLKVSAGHNDNVRRTTKDPVSSPMTLISPKVIALLETESTAYQFDYRMDALYFTDSSDDNTVDQQAHAAGLWLFNIRNRLRLDYLYKIVSEPRGTGLTEGNSLAVEEPLRFHFQDFNARYTYGAAGAKGRLVGIAGYESKDYKDVTYVNNGGQTDESRYYNWEQPYLSGEFYYAFSSYFHAIAMARVEDRSYEFVPPTSGSRDNQNTLLYGGLEWDITGKTQGKLLVGMQNKDFDDSNRKDFQGFSWRANVSWAPTDYSTFKLEGRDYARDPDINADYVQDRSIKLDWEHSWTPQLTSIATARYGTNDYPGGLRNDDDTLLELSVVYSLTRWWDVSVGASKFERDSSFAGYSYDQTRIFIGMEVSL</sequence>
<keyword evidence="3" id="KW-1185">Reference proteome</keyword>
<feature type="chain" id="PRO_5009172138" evidence="1">
    <location>
        <begin position="23"/>
        <end position="404"/>
    </location>
</feature>